<keyword evidence="4" id="KW-1185">Reference proteome</keyword>
<reference evidence="3" key="1">
    <citation type="submission" date="2021-08" db="EMBL/GenBank/DDBJ databases">
        <authorList>
            <person name="Misof B."/>
            <person name="Oliver O."/>
            <person name="Podsiadlowski L."/>
            <person name="Donath A."/>
            <person name="Peters R."/>
            <person name="Mayer C."/>
            <person name="Rust J."/>
            <person name="Gunkel S."/>
            <person name="Lesny P."/>
            <person name="Martin S."/>
            <person name="Oeyen J.P."/>
            <person name="Petersen M."/>
            <person name="Panagiotis P."/>
            <person name="Wilbrandt J."/>
            <person name="Tanja T."/>
        </authorList>
    </citation>
    <scope>NUCLEOTIDE SEQUENCE</scope>
    <source>
        <strain evidence="3">GBR_01_08_01A</strain>
        <tissue evidence="3">Thorax + abdomen</tissue>
    </source>
</reference>
<name>A0AAD9RYN2_9HYME</name>
<dbReference type="Proteomes" id="UP001258017">
    <property type="component" value="Unassembled WGS sequence"/>
</dbReference>
<reference evidence="3" key="2">
    <citation type="journal article" date="2023" name="Commun. Biol.">
        <title>Intrasexual cuticular hydrocarbon dimorphism in a wasp sheds light on hydrocarbon biosynthesis genes in Hymenoptera.</title>
        <authorList>
            <person name="Moris V.C."/>
            <person name="Podsiadlowski L."/>
            <person name="Martin S."/>
            <person name="Oeyen J.P."/>
            <person name="Donath A."/>
            <person name="Petersen M."/>
            <person name="Wilbrandt J."/>
            <person name="Misof B."/>
            <person name="Liedtke D."/>
            <person name="Thamm M."/>
            <person name="Scheiner R."/>
            <person name="Schmitt T."/>
            <person name="Niehuis O."/>
        </authorList>
    </citation>
    <scope>NUCLEOTIDE SEQUENCE</scope>
    <source>
        <strain evidence="3">GBR_01_08_01A</strain>
    </source>
</reference>
<evidence type="ECO:0000313" key="3">
    <source>
        <dbReference type="EMBL" id="KAK2588375.1"/>
    </source>
</evidence>
<evidence type="ECO:0000313" key="4">
    <source>
        <dbReference type="Proteomes" id="UP001258017"/>
    </source>
</evidence>
<proteinExistence type="predicted"/>
<dbReference type="AlphaFoldDB" id="A0AAD9RYN2"/>
<accession>A0AAD9RYN2</accession>
<evidence type="ECO:0000256" key="2">
    <source>
        <dbReference type="SAM" id="SignalP"/>
    </source>
</evidence>
<dbReference type="EMBL" id="JAIFRP010000006">
    <property type="protein sequence ID" value="KAK2588375.1"/>
    <property type="molecule type" value="Genomic_DNA"/>
</dbReference>
<sequence>MAKVPFILVLAGLVVSSLAADLPKPGYARTVLKVSRSLPGETEELKIRTSEGNLATLIVKRREKSPTIGNDDGGITSKNIDVNQNEENVTTLDPVSFTQTNESAVEDEAKKKESVRKSEEAQVEQIRARFAKPEEIQDATKSYKIDQNEDTTAIPRTVQPISEGNIDYGNWTPLGEDGRALKLGETTTEEYHSWKPLPADPKPAVEEGRSSFVRFDDPTYTHNGLIFMRNFQDRAQRNLDYAEDKNNQATQYSFLPHQPRRPTRTNIGANLSKNRDAKNVPPEVIVRSEINVKSHPKRSPMSLDSDGYYSPDHLAERQRFERFFKDVNRRYGRNYDDSSRNVFFEWDPKNYKNEALKAEVYETRNDNYRANVHKRMLHPESVVTYPVSQLYTPDNQKTSSVKPGVRTPVLQYAHPELGVQPAKIVKNEKRRPESYNEGHQYSNGQYPFMEQRQKKKYVLNDKNIVDTYTTKNFYPNQHFYGLKRPNDAPFWVKISENLKNQFSTGVEKVSQFTKPVFDPLVEATHKISQNLGLSKGKEAQDKIGTAVSGTSILIPALGLVASGAALGIGAVAVGRYLDVDVLKRSNDDNIDLEHKRALEIEPTFLNTFQEQSMENVNLQIPQRSSDLVYVVEDVQNKNFKNGERNDDGVVFVLEQETQSTEIPQNQRSRRSLDYLTDNRSLARSKSVQRKGADSITEIVEIDLPAAKGNIDVTEFLIPRKKSGKKTETKKDGTIFVIEDSSMPQQIVSKDLSTDASDDNALENVARIVEDAIERSKTISTKESNVKEDKLRRKRSTVSEQELDDVLQNLENAEIAEIAHIDGDWTNTPCAKRIFCDTMIQKDTDASILMEKKMAKLLGLIQPEAAMQVSGHFEEVMDAIRRHDCSSFLCPQTRPGNVFF</sequence>
<feature type="signal peptide" evidence="2">
    <location>
        <begin position="1"/>
        <end position="19"/>
    </location>
</feature>
<feature type="chain" id="PRO_5041991574" evidence="2">
    <location>
        <begin position="20"/>
        <end position="899"/>
    </location>
</feature>
<evidence type="ECO:0000256" key="1">
    <source>
        <dbReference type="SAM" id="MobiDB-lite"/>
    </source>
</evidence>
<protein>
    <submittedName>
        <fullName evidence="3">Uncharacterized protein</fullName>
    </submittedName>
</protein>
<gene>
    <name evidence="3" type="ORF">KPH14_004389</name>
</gene>
<keyword evidence="2" id="KW-0732">Signal</keyword>
<feature type="region of interest" description="Disordered" evidence="1">
    <location>
        <begin position="256"/>
        <end position="276"/>
    </location>
</feature>
<organism evidence="3 4">
    <name type="scientific">Odynerus spinipes</name>
    <dbReference type="NCBI Taxonomy" id="1348599"/>
    <lineage>
        <taxon>Eukaryota</taxon>
        <taxon>Metazoa</taxon>
        <taxon>Ecdysozoa</taxon>
        <taxon>Arthropoda</taxon>
        <taxon>Hexapoda</taxon>
        <taxon>Insecta</taxon>
        <taxon>Pterygota</taxon>
        <taxon>Neoptera</taxon>
        <taxon>Endopterygota</taxon>
        <taxon>Hymenoptera</taxon>
        <taxon>Apocrita</taxon>
        <taxon>Aculeata</taxon>
        <taxon>Vespoidea</taxon>
        <taxon>Vespidae</taxon>
        <taxon>Eumeninae</taxon>
        <taxon>Odynerus</taxon>
    </lineage>
</organism>
<comment type="caution">
    <text evidence="3">The sequence shown here is derived from an EMBL/GenBank/DDBJ whole genome shotgun (WGS) entry which is preliminary data.</text>
</comment>